<accession>A0A1L2CUH8</accession>
<keyword evidence="2" id="KW-1185">Reference proteome</keyword>
<gene>
    <name evidence="1" type="ORF">CBB_94</name>
</gene>
<organism evidence="1 2">
    <name type="scientific">Pectobacterium phage vB_PcaM_CBB</name>
    <dbReference type="NCBI Taxonomy" id="2772511"/>
    <lineage>
        <taxon>Viruses</taxon>
        <taxon>Duplodnaviria</taxon>
        <taxon>Heunggongvirae</taxon>
        <taxon>Uroviricota</taxon>
        <taxon>Caudoviricetes</taxon>
        <taxon>Mimasvirus</taxon>
        <taxon>Mimasvirus CBB</taxon>
    </lineage>
</organism>
<evidence type="ECO:0000313" key="2">
    <source>
        <dbReference type="Proteomes" id="UP000223891"/>
    </source>
</evidence>
<reference evidence="2" key="1">
    <citation type="submission" date="2016-01" db="EMBL/GenBank/DDBJ databases">
        <title>Isolation and Characterization of Enterobacteria phage CBB.</title>
        <authorList>
            <person name="Buttimer C.T.H."/>
            <person name="Hendrix H."/>
            <person name="Alexandre H."/>
            <person name="O'Mahony J."/>
            <person name="Lavigne R."/>
            <person name="Coffey A."/>
        </authorList>
    </citation>
    <scope>NUCLEOTIDE SEQUENCE [LARGE SCALE GENOMIC DNA]</scope>
</reference>
<evidence type="ECO:0000313" key="1">
    <source>
        <dbReference type="EMBL" id="AMM43659.1"/>
    </source>
</evidence>
<proteinExistence type="predicted"/>
<dbReference type="EMBL" id="KU574722">
    <property type="protein sequence ID" value="AMM43659.1"/>
    <property type="molecule type" value="Genomic_DNA"/>
</dbReference>
<sequence>MTKKIYVAFDGAEFGTKEALMEYHNLLKIGDEKLAEQRKQYLVLKEAQAKACLAVFNFREECQHEYVKIKACSDTGNYDRSQDSYWYEIECKCCEKRWNEDQSTSKYKTSDRNTEWIR</sequence>
<name>A0A1L2CUH8_9CAUD</name>
<protein>
    <submittedName>
        <fullName evidence="1">Uncharacterized protein</fullName>
    </submittedName>
</protein>
<dbReference type="Proteomes" id="UP000223891">
    <property type="component" value="Segment"/>
</dbReference>